<feature type="transmembrane region" description="Helical" evidence="1">
    <location>
        <begin position="150"/>
        <end position="167"/>
    </location>
</feature>
<keyword evidence="1" id="KW-0472">Membrane</keyword>
<reference evidence="2" key="1">
    <citation type="submission" date="2021-04" db="EMBL/GenBank/DDBJ databases">
        <authorList>
            <person name="Yoon J."/>
        </authorList>
    </citation>
    <scope>NUCLEOTIDE SEQUENCE</scope>
    <source>
        <strain evidence="2">KMU-90</strain>
    </source>
</reference>
<evidence type="ECO:0000256" key="1">
    <source>
        <dbReference type="SAM" id="Phobius"/>
    </source>
</evidence>
<evidence type="ECO:0000313" key="2">
    <source>
        <dbReference type="EMBL" id="MBS0126593.1"/>
    </source>
</evidence>
<proteinExistence type="predicted"/>
<dbReference type="EMBL" id="JAGTUU010000010">
    <property type="protein sequence ID" value="MBS0126593.1"/>
    <property type="molecule type" value="Genomic_DNA"/>
</dbReference>
<dbReference type="AlphaFoldDB" id="A0A8J7WJR5"/>
<protein>
    <submittedName>
        <fullName evidence="2">Uncharacterized protein</fullName>
    </submittedName>
</protein>
<dbReference type="RefSeq" id="WP_212538550.1">
    <property type="nucleotide sequence ID" value="NZ_JAGTUU010000010.1"/>
</dbReference>
<keyword evidence="1" id="KW-1133">Transmembrane helix</keyword>
<comment type="caution">
    <text evidence="2">The sequence shown here is derived from an EMBL/GenBank/DDBJ whole genome shotgun (WGS) entry which is preliminary data.</text>
</comment>
<keyword evidence="1" id="KW-0812">Transmembrane</keyword>
<dbReference type="Proteomes" id="UP000681356">
    <property type="component" value="Unassembled WGS sequence"/>
</dbReference>
<name>A0A8J7WJR5_9RHOB</name>
<accession>A0A8J7WJR5</accession>
<keyword evidence="3" id="KW-1185">Reference proteome</keyword>
<evidence type="ECO:0000313" key="3">
    <source>
        <dbReference type="Proteomes" id="UP000681356"/>
    </source>
</evidence>
<organism evidence="2 3">
    <name type="scientific">Thetidibacter halocola</name>
    <dbReference type="NCBI Taxonomy" id="2827239"/>
    <lineage>
        <taxon>Bacteria</taxon>
        <taxon>Pseudomonadati</taxon>
        <taxon>Pseudomonadota</taxon>
        <taxon>Alphaproteobacteria</taxon>
        <taxon>Rhodobacterales</taxon>
        <taxon>Roseobacteraceae</taxon>
        <taxon>Thetidibacter</taxon>
    </lineage>
</organism>
<feature type="transmembrane region" description="Helical" evidence="1">
    <location>
        <begin position="121"/>
        <end position="143"/>
    </location>
</feature>
<gene>
    <name evidence="2" type="ORF">KB874_21155</name>
</gene>
<sequence length="249" mass="28579">MLRAIVLLILVVGLSALATWYFGRDVVIALGLILVQVKVLAKKLAMVEWPALLIWLKAQWVAFFRVELLKKWITSVAVPMVFGRALIRRIKLFLAGYLASVQQTYDSLMRWFAGLGPVEKALAWAIVLFATLALSVTSLGLWLVLFSVQLPFWLAAGAAGLAKAIWASTQKSLFKLLAFLQLSWLWRGMRRLLPRHWLEAKRRFDFRVARAVVRRRRMTVRQLAERKDRLPFRTGVLIEYLLLPPRRDG</sequence>